<feature type="binding site" evidence="4">
    <location>
        <position position="205"/>
    </location>
    <ligand>
        <name>Mg(2+)</name>
        <dbReference type="ChEBI" id="CHEBI:18420"/>
        <label>1</label>
        <note>catalytic</note>
    </ligand>
</feature>
<name>K2GQG4_9RHOB</name>
<dbReference type="CDD" id="cd01638">
    <property type="entry name" value="CysQ"/>
    <property type="match status" value="1"/>
</dbReference>
<reference evidence="5 6" key="1">
    <citation type="journal article" date="2012" name="J. Bacteriol.">
        <title>Draft Genome Sequence of Oceaniovalibus guishaninsula JLT2003T.</title>
        <authorList>
            <person name="Tang K."/>
            <person name="Liu K."/>
            <person name="Jiao N."/>
        </authorList>
    </citation>
    <scope>NUCLEOTIDE SEQUENCE [LARGE SCALE GENOMIC DNA]</scope>
    <source>
        <strain evidence="5 6">JLT2003</strain>
    </source>
</reference>
<dbReference type="InterPro" id="IPR000760">
    <property type="entry name" value="Inositol_monophosphatase-like"/>
</dbReference>
<dbReference type="SUPFAM" id="SSF56655">
    <property type="entry name" value="Carbohydrate phosphatase"/>
    <property type="match status" value="1"/>
</dbReference>
<dbReference type="RefSeq" id="WP_007426099.1">
    <property type="nucleotide sequence ID" value="NZ_AMGO01000012.1"/>
</dbReference>
<dbReference type="STRING" id="1231392.OCGS_0946"/>
<dbReference type="OrthoDB" id="9785695at2"/>
<accession>K2GQG4</accession>
<dbReference type="GO" id="GO:0008934">
    <property type="term" value="F:inositol monophosphate 1-phosphatase activity"/>
    <property type="evidence" value="ECO:0007669"/>
    <property type="project" value="TreeGrafter"/>
</dbReference>
<dbReference type="InterPro" id="IPR020550">
    <property type="entry name" value="Inositol_monophosphatase_CS"/>
</dbReference>
<organism evidence="5 6">
    <name type="scientific">Oceaniovalibus guishaninsula JLT2003</name>
    <dbReference type="NCBI Taxonomy" id="1231392"/>
    <lineage>
        <taxon>Bacteria</taxon>
        <taxon>Pseudomonadati</taxon>
        <taxon>Pseudomonadota</taxon>
        <taxon>Alphaproteobacteria</taxon>
        <taxon>Rhodobacterales</taxon>
        <taxon>Roseobacteraceae</taxon>
        <taxon>Oceaniovalibus</taxon>
    </lineage>
</organism>
<keyword evidence="3 4" id="KW-0460">Magnesium</keyword>
<evidence type="ECO:0000313" key="6">
    <source>
        <dbReference type="Proteomes" id="UP000006765"/>
    </source>
</evidence>
<proteinExistence type="inferred from homology"/>
<comment type="cofactor">
    <cofactor evidence="4">
        <name>Mg(2+)</name>
        <dbReference type="ChEBI" id="CHEBI:18420"/>
    </cofactor>
</comment>
<dbReference type="Gene3D" id="3.30.540.10">
    <property type="entry name" value="Fructose-1,6-Bisphosphatase, subunit A, domain 1"/>
    <property type="match status" value="1"/>
</dbReference>
<gene>
    <name evidence="5" type="ORF">OCGS_0946</name>
</gene>
<dbReference type="Pfam" id="PF00459">
    <property type="entry name" value="Inositol_P"/>
    <property type="match status" value="1"/>
</dbReference>
<feature type="binding site" evidence="4">
    <location>
        <position position="84"/>
    </location>
    <ligand>
        <name>Mg(2+)</name>
        <dbReference type="ChEBI" id="CHEBI:18420"/>
        <label>1</label>
        <note>catalytic</note>
    </ligand>
</feature>
<evidence type="ECO:0000313" key="5">
    <source>
        <dbReference type="EMBL" id="EKE44911.1"/>
    </source>
</evidence>
<dbReference type="GO" id="GO:0046854">
    <property type="term" value="P:phosphatidylinositol phosphate biosynthetic process"/>
    <property type="evidence" value="ECO:0007669"/>
    <property type="project" value="InterPro"/>
</dbReference>
<keyword evidence="2 4" id="KW-0479">Metal-binding</keyword>
<dbReference type="GO" id="GO:0046872">
    <property type="term" value="F:metal ion binding"/>
    <property type="evidence" value="ECO:0007669"/>
    <property type="project" value="UniProtKB-KW"/>
</dbReference>
<dbReference type="PROSITE" id="PS00630">
    <property type="entry name" value="IMP_2"/>
    <property type="match status" value="1"/>
</dbReference>
<dbReference type="PATRIC" id="fig|1231392.3.peg.951"/>
<feature type="binding site" evidence="4">
    <location>
        <position position="66"/>
    </location>
    <ligand>
        <name>Mg(2+)</name>
        <dbReference type="ChEBI" id="CHEBI:18420"/>
        <label>1</label>
        <note>catalytic</note>
    </ligand>
</feature>
<evidence type="ECO:0000256" key="4">
    <source>
        <dbReference type="PIRSR" id="PIRSR600760-2"/>
    </source>
</evidence>
<dbReference type="PRINTS" id="PR00377">
    <property type="entry name" value="IMPHPHTASES"/>
</dbReference>
<keyword evidence="6" id="KW-1185">Reference proteome</keyword>
<dbReference type="GO" id="GO:0006020">
    <property type="term" value="P:inositol metabolic process"/>
    <property type="evidence" value="ECO:0007669"/>
    <property type="project" value="TreeGrafter"/>
</dbReference>
<feature type="binding site" evidence="4">
    <location>
        <position position="86"/>
    </location>
    <ligand>
        <name>Mg(2+)</name>
        <dbReference type="ChEBI" id="CHEBI:18420"/>
        <label>1</label>
        <note>catalytic</note>
    </ligand>
</feature>
<evidence type="ECO:0000256" key="2">
    <source>
        <dbReference type="ARBA" id="ARBA00022723"/>
    </source>
</evidence>
<evidence type="ECO:0000256" key="1">
    <source>
        <dbReference type="ARBA" id="ARBA00009759"/>
    </source>
</evidence>
<dbReference type="AlphaFoldDB" id="K2GQG4"/>
<comment type="caution">
    <text evidence="5">The sequence shown here is derived from an EMBL/GenBank/DDBJ whole genome shotgun (WGS) entry which is preliminary data.</text>
</comment>
<dbReference type="PANTHER" id="PTHR20854">
    <property type="entry name" value="INOSITOL MONOPHOSPHATASE"/>
    <property type="match status" value="1"/>
</dbReference>
<dbReference type="EMBL" id="AMGO01000012">
    <property type="protein sequence ID" value="EKE44911.1"/>
    <property type="molecule type" value="Genomic_DNA"/>
</dbReference>
<dbReference type="Proteomes" id="UP000006765">
    <property type="component" value="Unassembled WGS sequence"/>
</dbReference>
<dbReference type="Gene3D" id="3.40.190.80">
    <property type="match status" value="1"/>
</dbReference>
<dbReference type="eggNOG" id="COG0483">
    <property type="taxonomic scope" value="Bacteria"/>
</dbReference>
<sequence length="256" mass="27161">MPASDLALLLDAATAAAGIAMEHWQRPVHRWDKTDGTPVSAADIAVNEALERTLRDARPDYGWLSEESPDDPRRLTADACFVIDPIDGTRAYLDGKRDWALSLAVVRGGRPVAGVVHMPARDAVYAAAAGQGATLNGRPIAASGQADADGARTLASRPTYADTHWRGGVPAFQRHFRSSMAWRLALIGEGRFDAMLTLRPAWEWDIAAGALIAAEAGAAVTDRHGAALVLNSADRRANGILAAPPGLHRALLARLA</sequence>
<comment type="similarity">
    <text evidence="1">Belongs to the inositol monophosphatase superfamily.</text>
</comment>
<dbReference type="GO" id="GO:0007165">
    <property type="term" value="P:signal transduction"/>
    <property type="evidence" value="ECO:0007669"/>
    <property type="project" value="TreeGrafter"/>
</dbReference>
<protein>
    <submittedName>
        <fullName evidence="5">Inositol monophosphatase</fullName>
    </submittedName>
</protein>
<feature type="binding site" evidence="4">
    <location>
        <position position="87"/>
    </location>
    <ligand>
        <name>Mg(2+)</name>
        <dbReference type="ChEBI" id="CHEBI:18420"/>
        <label>1</label>
        <note>catalytic</note>
    </ligand>
</feature>
<dbReference type="PANTHER" id="PTHR20854:SF4">
    <property type="entry name" value="INOSITOL-1-MONOPHOSPHATASE-RELATED"/>
    <property type="match status" value="1"/>
</dbReference>
<evidence type="ECO:0000256" key="3">
    <source>
        <dbReference type="ARBA" id="ARBA00022842"/>
    </source>
</evidence>